<dbReference type="SMART" id="SM00563">
    <property type="entry name" value="PlsC"/>
    <property type="match status" value="1"/>
</dbReference>
<keyword evidence="3" id="KW-0012">Acyltransferase</keyword>
<dbReference type="EMBL" id="JAVRHV010000009">
    <property type="protein sequence ID" value="MDT0554320.1"/>
    <property type="molecule type" value="Genomic_DNA"/>
</dbReference>
<keyword evidence="1" id="KW-0812">Transmembrane</keyword>
<feature type="transmembrane region" description="Helical" evidence="1">
    <location>
        <begin position="263"/>
        <end position="280"/>
    </location>
</feature>
<dbReference type="Pfam" id="PF01553">
    <property type="entry name" value="Acyltransferase"/>
    <property type="match status" value="1"/>
</dbReference>
<protein>
    <submittedName>
        <fullName evidence="3">1-acyl-sn-glycerol-3-phosphate acyltransferase</fullName>
    </submittedName>
</protein>
<dbReference type="RefSeq" id="WP_311594407.1">
    <property type="nucleotide sequence ID" value="NZ_JAVRHV010000009.1"/>
</dbReference>
<accession>A0ABU2YAP8</accession>
<reference evidence="3 4" key="1">
    <citation type="submission" date="2023-09" db="EMBL/GenBank/DDBJ databases">
        <authorList>
            <person name="Rey-Velasco X."/>
        </authorList>
    </citation>
    <scope>NUCLEOTIDE SEQUENCE [LARGE SCALE GENOMIC DNA]</scope>
    <source>
        <strain evidence="3 4">P050</strain>
    </source>
</reference>
<dbReference type="PANTHER" id="PTHR31605:SF0">
    <property type="entry name" value="GLYCEROL-3-PHOSPHATE O-ACYLTRANSFERASE 1"/>
    <property type="match status" value="1"/>
</dbReference>
<feature type="transmembrane region" description="Helical" evidence="1">
    <location>
        <begin position="300"/>
        <end position="320"/>
    </location>
</feature>
<keyword evidence="4" id="KW-1185">Reference proteome</keyword>
<keyword evidence="1" id="KW-0472">Membrane</keyword>
<name>A0ABU2YAP8_9FLAO</name>
<keyword evidence="3" id="KW-0808">Transferase</keyword>
<evidence type="ECO:0000259" key="2">
    <source>
        <dbReference type="SMART" id="SM00563"/>
    </source>
</evidence>
<evidence type="ECO:0000313" key="4">
    <source>
        <dbReference type="Proteomes" id="UP001252186"/>
    </source>
</evidence>
<organism evidence="3 4">
    <name type="scientific">Urechidicola vernalis</name>
    <dbReference type="NCBI Taxonomy" id="3075600"/>
    <lineage>
        <taxon>Bacteria</taxon>
        <taxon>Pseudomonadati</taxon>
        <taxon>Bacteroidota</taxon>
        <taxon>Flavobacteriia</taxon>
        <taxon>Flavobacteriales</taxon>
        <taxon>Flavobacteriaceae</taxon>
        <taxon>Urechidicola</taxon>
    </lineage>
</organism>
<dbReference type="SUPFAM" id="SSF69593">
    <property type="entry name" value="Glycerol-3-phosphate (1)-acyltransferase"/>
    <property type="match status" value="1"/>
</dbReference>
<sequence length="345" mass="39873">MKQLWITIVKNYIRIGLFFYYKKINVVGKENIPKKGAVMFVSNHQNALIDPLIIGTTNGRNTHFLTRAGVFKRKLIIRFFNSVQMIPIYRVRDGWNTIPKNIAIINKCINLLHKNNVILIFPEGGHNLARRIRVLSKGFTRILFGTFEIYPEMEIQIVPVGLNYDHILDHPASCSVYYGKPIDAKKFWNPNDIFTSTNELKEVVRNEMKVLTTHIEDLNNYDKIVNALNNDNADFLDPIATNIKIETLSLNPNTTTYKNKSSSIIRILFIANSLIPWLLWKKVQPIIKELEFTSTFRFAFGITLFPSFYVIQSFLIGSIFTSAWGYYYLFTSILIGLLNSKFTSR</sequence>
<evidence type="ECO:0000313" key="3">
    <source>
        <dbReference type="EMBL" id="MDT0554320.1"/>
    </source>
</evidence>
<dbReference type="GO" id="GO:0016746">
    <property type="term" value="F:acyltransferase activity"/>
    <property type="evidence" value="ECO:0007669"/>
    <property type="project" value="UniProtKB-KW"/>
</dbReference>
<dbReference type="PANTHER" id="PTHR31605">
    <property type="entry name" value="GLYCEROL-3-PHOSPHATE O-ACYLTRANSFERASE 1"/>
    <property type="match status" value="1"/>
</dbReference>
<gene>
    <name evidence="3" type="ORF">RM519_13745</name>
</gene>
<feature type="domain" description="Phospholipid/glycerol acyltransferase" evidence="2">
    <location>
        <begin position="38"/>
        <end position="165"/>
    </location>
</feature>
<proteinExistence type="predicted"/>
<dbReference type="InterPro" id="IPR002123">
    <property type="entry name" value="Plipid/glycerol_acylTrfase"/>
</dbReference>
<dbReference type="InterPro" id="IPR052744">
    <property type="entry name" value="GPAT/DAPAT"/>
</dbReference>
<dbReference type="Proteomes" id="UP001252186">
    <property type="component" value="Unassembled WGS sequence"/>
</dbReference>
<keyword evidence="1" id="KW-1133">Transmembrane helix</keyword>
<comment type="caution">
    <text evidence="3">The sequence shown here is derived from an EMBL/GenBank/DDBJ whole genome shotgun (WGS) entry which is preliminary data.</text>
</comment>
<evidence type="ECO:0000256" key="1">
    <source>
        <dbReference type="SAM" id="Phobius"/>
    </source>
</evidence>